<dbReference type="Gene3D" id="4.10.240.10">
    <property type="entry name" value="Zn(2)-C6 fungal-type DNA-binding domain"/>
    <property type="match status" value="1"/>
</dbReference>
<accession>A0A6A5QIS2</accession>
<proteinExistence type="predicted"/>
<dbReference type="GO" id="GO:0000981">
    <property type="term" value="F:DNA-binding transcription factor activity, RNA polymerase II-specific"/>
    <property type="evidence" value="ECO:0007669"/>
    <property type="project" value="InterPro"/>
</dbReference>
<dbReference type="Pfam" id="PF00172">
    <property type="entry name" value="Zn_clus"/>
    <property type="match status" value="1"/>
</dbReference>
<reference evidence="3" key="1">
    <citation type="journal article" date="2020" name="Stud. Mycol.">
        <title>101 Dothideomycetes genomes: a test case for predicting lifestyles and emergence of pathogens.</title>
        <authorList>
            <person name="Haridas S."/>
            <person name="Albert R."/>
            <person name="Binder M."/>
            <person name="Bloem J."/>
            <person name="Labutti K."/>
            <person name="Salamov A."/>
            <person name="Andreopoulos B."/>
            <person name="Baker S."/>
            <person name="Barry K."/>
            <person name="Bills G."/>
            <person name="Bluhm B."/>
            <person name="Cannon C."/>
            <person name="Castanera R."/>
            <person name="Culley D."/>
            <person name="Daum C."/>
            <person name="Ezra D."/>
            <person name="Gonzalez J."/>
            <person name="Henrissat B."/>
            <person name="Kuo A."/>
            <person name="Liang C."/>
            <person name="Lipzen A."/>
            <person name="Lutzoni F."/>
            <person name="Magnuson J."/>
            <person name="Mondo S."/>
            <person name="Nolan M."/>
            <person name="Ohm R."/>
            <person name="Pangilinan J."/>
            <person name="Park H.-J."/>
            <person name="Ramirez L."/>
            <person name="Alfaro M."/>
            <person name="Sun H."/>
            <person name="Tritt A."/>
            <person name="Yoshinaga Y."/>
            <person name="Zwiers L.-H."/>
            <person name="Turgeon B."/>
            <person name="Goodwin S."/>
            <person name="Spatafora J."/>
            <person name="Crous P."/>
            <person name="Grigoriev I."/>
        </authorList>
    </citation>
    <scope>NUCLEOTIDE SEQUENCE</scope>
    <source>
        <strain evidence="3">HMLAC05119</strain>
    </source>
</reference>
<dbReference type="InterPro" id="IPR053178">
    <property type="entry name" value="Osmoadaptation_assoc"/>
</dbReference>
<protein>
    <recommendedName>
        <fullName evidence="2">Zn(2)-C6 fungal-type domain-containing protein</fullName>
    </recommendedName>
</protein>
<dbReference type="Proteomes" id="UP000800096">
    <property type="component" value="Unassembled WGS sequence"/>
</dbReference>
<keyword evidence="4" id="KW-1185">Reference proteome</keyword>
<evidence type="ECO:0000313" key="4">
    <source>
        <dbReference type="Proteomes" id="UP000800096"/>
    </source>
</evidence>
<dbReference type="EMBL" id="ML979137">
    <property type="protein sequence ID" value="KAF1914596.1"/>
    <property type="molecule type" value="Genomic_DNA"/>
</dbReference>
<dbReference type="CDD" id="cd00067">
    <property type="entry name" value="GAL4"/>
    <property type="match status" value="1"/>
</dbReference>
<dbReference type="PANTHER" id="PTHR38111">
    <property type="entry name" value="ZN(2)-C6 FUNGAL-TYPE DOMAIN-CONTAINING PROTEIN-RELATED"/>
    <property type="match status" value="1"/>
</dbReference>
<dbReference type="InterPro" id="IPR021858">
    <property type="entry name" value="Fun_TF"/>
</dbReference>
<dbReference type="PROSITE" id="PS50048">
    <property type="entry name" value="ZN2_CY6_FUNGAL_2"/>
    <property type="match status" value="1"/>
</dbReference>
<dbReference type="AlphaFoldDB" id="A0A6A5QIS2"/>
<dbReference type="InterPro" id="IPR001138">
    <property type="entry name" value="Zn2Cys6_DnaBD"/>
</dbReference>
<gene>
    <name evidence="3" type="ORF">BDU57DRAFT_298633</name>
</gene>
<organism evidence="3 4">
    <name type="scientific">Ampelomyces quisqualis</name>
    <name type="common">Powdery mildew agent</name>
    <dbReference type="NCBI Taxonomy" id="50730"/>
    <lineage>
        <taxon>Eukaryota</taxon>
        <taxon>Fungi</taxon>
        <taxon>Dikarya</taxon>
        <taxon>Ascomycota</taxon>
        <taxon>Pezizomycotina</taxon>
        <taxon>Dothideomycetes</taxon>
        <taxon>Pleosporomycetidae</taxon>
        <taxon>Pleosporales</taxon>
        <taxon>Pleosporineae</taxon>
        <taxon>Phaeosphaeriaceae</taxon>
        <taxon>Ampelomyces</taxon>
    </lineage>
</organism>
<dbReference type="OrthoDB" id="3525185at2759"/>
<dbReference type="GO" id="GO:0008270">
    <property type="term" value="F:zinc ion binding"/>
    <property type="evidence" value="ECO:0007669"/>
    <property type="project" value="InterPro"/>
</dbReference>
<keyword evidence="1" id="KW-0539">Nucleus</keyword>
<dbReference type="PANTHER" id="PTHR38111:SF11">
    <property type="entry name" value="TRANSCRIPTION FACTOR DOMAIN-CONTAINING PROTEIN-RELATED"/>
    <property type="match status" value="1"/>
</dbReference>
<evidence type="ECO:0000313" key="3">
    <source>
        <dbReference type="EMBL" id="KAF1914596.1"/>
    </source>
</evidence>
<feature type="domain" description="Zn(2)-C6 fungal-type" evidence="2">
    <location>
        <begin position="10"/>
        <end position="38"/>
    </location>
</feature>
<name>A0A6A5QIS2_AMPQU</name>
<sequence>MVGVAGRSKGCVTCRKRKKGCDLQQPSCGQCKIRGIRCGGYDTDRLFVHHDAKAKRVQSEPNADESASSQLLWPTQSCSEEVLKQLVPARFAGGTPEILIPFVFPYVLPTGMAQSACREKSLEAFMKLFTPHGDIRSAKIEGMDVIRMLPELSTSDEALRLAIVAIGTMALSNQTSDTDMARQGRGIYGKALVETRKALLDPARARSTAILVIPYVMALFEILFGAEANTAKQAQSWLSHAEGEIALIVARGPEAFTENTAHSIFVNARWRPLIASVRMRKRSVLNEREWKKIPWRGRVKTAHDSLLDILAGVPEALENVDRFGAFSPVSPQNDAQDLETCAKCWTLHIQLQDWLLANAHEIYMPATTTATPITFPNITVAYLTLRYWVTGLLIYSSLDTASRISIIDPECTHSDHPHPRYFARLIARSALYFFREEFGISGPTFVSFPLGNALLYFRRDPVLDCEYLVLIKQAWNTPNLPTAIKHFLNSLRLSSTSERINGVD</sequence>
<dbReference type="InterPro" id="IPR036864">
    <property type="entry name" value="Zn2-C6_fun-type_DNA-bd_sf"/>
</dbReference>
<dbReference type="SUPFAM" id="SSF57701">
    <property type="entry name" value="Zn2/Cys6 DNA-binding domain"/>
    <property type="match status" value="1"/>
</dbReference>
<dbReference type="Pfam" id="PF11951">
    <property type="entry name" value="Fungal_trans_2"/>
    <property type="match status" value="1"/>
</dbReference>
<dbReference type="SMART" id="SM00066">
    <property type="entry name" value="GAL4"/>
    <property type="match status" value="1"/>
</dbReference>
<evidence type="ECO:0000256" key="1">
    <source>
        <dbReference type="ARBA" id="ARBA00023242"/>
    </source>
</evidence>
<dbReference type="PROSITE" id="PS00463">
    <property type="entry name" value="ZN2_CY6_FUNGAL_1"/>
    <property type="match status" value="1"/>
</dbReference>
<evidence type="ECO:0000259" key="2">
    <source>
        <dbReference type="PROSITE" id="PS50048"/>
    </source>
</evidence>